<reference evidence="1" key="2">
    <citation type="submission" date="2021-04" db="EMBL/GenBank/DDBJ databases">
        <authorList>
            <person name="Liu J."/>
        </authorList>
    </citation>
    <scope>NUCLEOTIDE SEQUENCE</scope>
    <source>
        <strain evidence="1">BAD-6</strain>
    </source>
</reference>
<keyword evidence="2" id="KW-1185">Reference proteome</keyword>
<evidence type="ECO:0000313" key="1">
    <source>
        <dbReference type="EMBL" id="MBR0596598.1"/>
    </source>
</evidence>
<dbReference type="RefSeq" id="WP_227016722.1">
    <property type="nucleotide sequence ID" value="NZ_JAGSND010000001.1"/>
</dbReference>
<protein>
    <submittedName>
        <fullName evidence="1">Uncharacterized protein</fullName>
    </submittedName>
</protein>
<sequence length="163" mass="17491">MGNVSRNALYPATFTREEVITKGATVSLVAGQFTPIGEYTVKADEIVGLGRGALVAQNEAIGRFYAAFYDNAGTPVAITQGKFRIMLLSSQDMPIGSKPVYLDVDLAALTTGASIPADRFVLPFDDTLLSQDRKFQFLIKVPTATTLSKANSTVLLDVTRALL</sequence>
<dbReference type="AlphaFoldDB" id="A0A8J7VZR7"/>
<accession>A0A8J7VZR7</accession>
<comment type="caution">
    <text evidence="1">The sequence shown here is derived from an EMBL/GenBank/DDBJ whole genome shotgun (WGS) entry which is preliminary data.</text>
</comment>
<proteinExistence type="predicted"/>
<dbReference type="EMBL" id="JAGSND010000001">
    <property type="protein sequence ID" value="MBR0596598.1"/>
    <property type="molecule type" value="Genomic_DNA"/>
</dbReference>
<organism evidence="1 2">
    <name type="scientific">Sinanaerobacter chloroacetimidivorans</name>
    <dbReference type="NCBI Taxonomy" id="2818044"/>
    <lineage>
        <taxon>Bacteria</taxon>
        <taxon>Bacillati</taxon>
        <taxon>Bacillota</taxon>
        <taxon>Clostridia</taxon>
        <taxon>Peptostreptococcales</taxon>
        <taxon>Anaerovoracaceae</taxon>
        <taxon>Sinanaerobacter</taxon>
    </lineage>
</organism>
<gene>
    <name evidence="1" type="ORF">KCX82_01795</name>
</gene>
<evidence type="ECO:0000313" key="2">
    <source>
        <dbReference type="Proteomes" id="UP000675664"/>
    </source>
</evidence>
<dbReference type="Proteomes" id="UP000675664">
    <property type="component" value="Unassembled WGS sequence"/>
</dbReference>
<reference evidence="1" key="1">
    <citation type="submission" date="2021-04" db="EMBL/GenBank/DDBJ databases">
        <title>Sinoanaerobacter chloroacetimidivorans sp. nov., an obligate anaerobic bacterium isolated from anaerobic sludge.</title>
        <authorList>
            <person name="Bao Y."/>
        </authorList>
    </citation>
    <scope>NUCLEOTIDE SEQUENCE</scope>
    <source>
        <strain evidence="1">BAD-6</strain>
    </source>
</reference>
<name>A0A8J7VZR7_9FIRM</name>